<dbReference type="GO" id="GO:0009089">
    <property type="term" value="P:lysine biosynthetic process via diaminopimelate"/>
    <property type="evidence" value="ECO:0007669"/>
    <property type="project" value="UniProtKB-UniRule"/>
</dbReference>
<dbReference type="UniPathway" id="UPA00034">
    <property type="reaction ID" value="UER00027"/>
</dbReference>
<keyword evidence="5 12" id="KW-0457">Lysine biosynthesis</keyword>
<feature type="binding site" evidence="12">
    <location>
        <position position="348"/>
    </location>
    <ligand>
        <name>substrate</name>
    </ligand>
</feature>
<keyword evidence="4 12" id="KW-0663">Pyridoxal phosphate</keyword>
<dbReference type="Pfam" id="PF02784">
    <property type="entry name" value="Orn_Arg_deC_N"/>
    <property type="match status" value="1"/>
</dbReference>
<evidence type="ECO:0000256" key="8">
    <source>
        <dbReference type="ARBA" id="ARBA00060643"/>
    </source>
</evidence>
<comment type="caution">
    <text evidence="17">The sequence shown here is derived from an EMBL/GenBank/DDBJ whole genome shotgun (WGS) entry which is preliminary data.</text>
</comment>
<dbReference type="InterPro" id="IPR022653">
    <property type="entry name" value="De-COase2_pyr-phos_BS"/>
</dbReference>
<gene>
    <name evidence="12 17" type="primary">lysA</name>
    <name evidence="17" type="ORF">DI551_05735</name>
</gene>
<dbReference type="NCBIfam" id="TIGR01048">
    <property type="entry name" value="lysA"/>
    <property type="match status" value="1"/>
</dbReference>
<dbReference type="GO" id="GO:0030170">
    <property type="term" value="F:pyridoxal phosphate binding"/>
    <property type="evidence" value="ECO:0007669"/>
    <property type="project" value="UniProtKB-UniRule"/>
</dbReference>
<dbReference type="InterPro" id="IPR022643">
    <property type="entry name" value="De-COase2_C"/>
</dbReference>
<evidence type="ECO:0000256" key="14">
    <source>
        <dbReference type="RuleBase" id="RU003738"/>
    </source>
</evidence>
<dbReference type="PRINTS" id="PR01181">
    <property type="entry name" value="DAPDCRBXLASE"/>
</dbReference>
<dbReference type="Gene3D" id="2.40.37.10">
    <property type="entry name" value="Lyase, Ornithine Decarboxylase, Chain A, domain 1"/>
    <property type="match status" value="1"/>
</dbReference>
<dbReference type="SUPFAM" id="SSF51419">
    <property type="entry name" value="PLP-binding barrel"/>
    <property type="match status" value="1"/>
</dbReference>
<evidence type="ECO:0000256" key="4">
    <source>
        <dbReference type="ARBA" id="ARBA00022898"/>
    </source>
</evidence>
<feature type="domain" description="Orn/DAP/Arg decarboxylase 2 C-terminal" evidence="15">
    <location>
        <begin position="30"/>
        <end position="374"/>
    </location>
</feature>
<dbReference type="GO" id="GO:0008836">
    <property type="term" value="F:diaminopimelate decarboxylase activity"/>
    <property type="evidence" value="ECO:0007669"/>
    <property type="project" value="UniProtKB-UniRule"/>
</dbReference>
<evidence type="ECO:0000256" key="1">
    <source>
        <dbReference type="ARBA" id="ARBA00001933"/>
    </source>
</evidence>
<accession>A0A2W5N110</accession>
<comment type="catalytic activity">
    <reaction evidence="7 12 14">
        <text>meso-2,6-diaminopimelate + H(+) = L-lysine + CO2</text>
        <dbReference type="Rhea" id="RHEA:15101"/>
        <dbReference type="ChEBI" id="CHEBI:15378"/>
        <dbReference type="ChEBI" id="CHEBI:16526"/>
        <dbReference type="ChEBI" id="CHEBI:32551"/>
        <dbReference type="ChEBI" id="CHEBI:57791"/>
        <dbReference type="EC" id="4.1.1.20"/>
    </reaction>
</comment>
<comment type="similarity">
    <text evidence="9 12">Belongs to the Orn/Lys/Arg decarboxylase class-II family. LysA subfamily.</text>
</comment>
<dbReference type="CDD" id="cd06828">
    <property type="entry name" value="PLPDE_III_DapDC"/>
    <property type="match status" value="1"/>
</dbReference>
<dbReference type="PANTHER" id="PTHR43727">
    <property type="entry name" value="DIAMINOPIMELATE DECARBOXYLASE"/>
    <property type="match status" value="1"/>
</dbReference>
<dbReference type="PRINTS" id="PR01179">
    <property type="entry name" value="ODADCRBXLASE"/>
</dbReference>
<feature type="binding site" evidence="12">
    <location>
        <position position="376"/>
    </location>
    <ligand>
        <name>substrate</name>
    </ligand>
</feature>
<feature type="binding site" evidence="12">
    <location>
        <position position="321"/>
    </location>
    <ligand>
        <name>substrate</name>
    </ligand>
</feature>
<feature type="binding site" evidence="12">
    <location>
        <position position="281"/>
    </location>
    <ligand>
        <name>substrate</name>
    </ligand>
</feature>
<dbReference type="HAMAP" id="MF_02120">
    <property type="entry name" value="LysA"/>
    <property type="match status" value="1"/>
</dbReference>
<name>A0A2W5N110_9BACT</name>
<dbReference type="Gene3D" id="3.20.20.10">
    <property type="entry name" value="Alanine racemase"/>
    <property type="match status" value="1"/>
</dbReference>
<evidence type="ECO:0000256" key="11">
    <source>
        <dbReference type="ARBA" id="ARBA00074972"/>
    </source>
</evidence>
<reference evidence="17 18" key="1">
    <citation type="submission" date="2017-08" db="EMBL/GenBank/DDBJ databases">
        <title>Infants hospitalized years apart are colonized by the same room-sourced microbial strains.</title>
        <authorList>
            <person name="Brooks B."/>
            <person name="Olm M.R."/>
            <person name="Firek B.A."/>
            <person name="Baker R."/>
            <person name="Thomas B.C."/>
            <person name="Morowitz M.J."/>
            <person name="Banfield J.F."/>
        </authorList>
    </citation>
    <scope>NUCLEOTIDE SEQUENCE [LARGE SCALE GENOMIC DNA]</scope>
    <source>
        <strain evidence="17">S2_005_002_R2_29</strain>
    </source>
</reference>
<evidence type="ECO:0000256" key="12">
    <source>
        <dbReference type="HAMAP-Rule" id="MF_02120"/>
    </source>
</evidence>
<evidence type="ECO:0000256" key="9">
    <source>
        <dbReference type="ARBA" id="ARBA00060983"/>
    </source>
</evidence>
<evidence type="ECO:0000256" key="10">
    <source>
        <dbReference type="ARBA" id="ARBA00066427"/>
    </source>
</evidence>
<evidence type="ECO:0000256" key="2">
    <source>
        <dbReference type="ARBA" id="ARBA00022605"/>
    </source>
</evidence>
<dbReference type="InterPro" id="IPR009006">
    <property type="entry name" value="Ala_racemase/Decarboxylase_C"/>
</dbReference>
<keyword evidence="6 12" id="KW-0456">Lyase</keyword>
<dbReference type="PANTHER" id="PTHR43727:SF2">
    <property type="entry name" value="GROUP IV DECARBOXYLASE"/>
    <property type="match status" value="1"/>
</dbReference>
<organism evidence="17 18">
    <name type="scientific">Micavibrio aeruginosavorus</name>
    <dbReference type="NCBI Taxonomy" id="349221"/>
    <lineage>
        <taxon>Bacteria</taxon>
        <taxon>Pseudomonadati</taxon>
        <taxon>Bdellovibrionota</taxon>
        <taxon>Bdellovibrionia</taxon>
        <taxon>Bdellovibrionales</taxon>
        <taxon>Pseudobdellovibrionaceae</taxon>
        <taxon>Micavibrio</taxon>
    </lineage>
</organism>
<dbReference type="InterPro" id="IPR022657">
    <property type="entry name" value="De-COase2_CS"/>
</dbReference>
<comment type="subunit">
    <text evidence="12">Homodimer.</text>
</comment>
<dbReference type="InterPro" id="IPR022644">
    <property type="entry name" value="De-COase2_N"/>
</dbReference>
<dbReference type="Proteomes" id="UP000249417">
    <property type="component" value="Unassembled WGS sequence"/>
</dbReference>
<evidence type="ECO:0000313" key="17">
    <source>
        <dbReference type="EMBL" id="PZQ46109.1"/>
    </source>
</evidence>
<comment type="pathway">
    <text evidence="8 12 14">Amino-acid biosynthesis; L-lysine biosynthesis via DAP pathway; L-lysine from DL-2,6-diaminopimelate: step 1/1.</text>
</comment>
<dbReference type="FunFam" id="2.40.37.10:FF:000003">
    <property type="entry name" value="Diaminopimelate decarboxylase"/>
    <property type="match status" value="1"/>
</dbReference>
<dbReference type="SUPFAM" id="SSF50621">
    <property type="entry name" value="Alanine racemase C-terminal domain-like"/>
    <property type="match status" value="1"/>
</dbReference>
<evidence type="ECO:0000259" key="15">
    <source>
        <dbReference type="Pfam" id="PF00278"/>
    </source>
</evidence>
<feature type="domain" description="Orn/DAP/Arg decarboxylase 2 N-terminal" evidence="16">
    <location>
        <begin position="47"/>
        <end position="284"/>
    </location>
</feature>
<comment type="cofactor">
    <cofactor evidence="1 12 13 14">
        <name>pyridoxal 5'-phosphate</name>
        <dbReference type="ChEBI" id="CHEBI:597326"/>
    </cofactor>
</comment>
<feature type="binding site" evidence="12">
    <location>
        <begin position="278"/>
        <end position="281"/>
    </location>
    <ligand>
        <name>pyridoxal 5'-phosphate</name>
        <dbReference type="ChEBI" id="CHEBI:597326"/>
    </ligand>
</feature>
<evidence type="ECO:0000256" key="3">
    <source>
        <dbReference type="ARBA" id="ARBA00022793"/>
    </source>
</evidence>
<dbReference type="FunFam" id="3.20.20.10:FF:000003">
    <property type="entry name" value="Diaminopimelate decarboxylase"/>
    <property type="match status" value="1"/>
</dbReference>
<dbReference type="PROSITE" id="PS00879">
    <property type="entry name" value="ODR_DC_2_2"/>
    <property type="match status" value="1"/>
</dbReference>
<comment type="function">
    <text evidence="12">Specifically catalyzes the decarboxylation of meso-diaminopimelate (meso-DAP) to L-lysine.</text>
</comment>
<dbReference type="InterPro" id="IPR000183">
    <property type="entry name" value="Orn/DAP/Arg_de-COase"/>
</dbReference>
<keyword evidence="2 12" id="KW-0028">Amino-acid biosynthesis</keyword>
<dbReference type="InterPro" id="IPR029066">
    <property type="entry name" value="PLP-binding_barrel"/>
</dbReference>
<dbReference type="InterPro" id="IPR002986">
    <property type="entry name" value="DAP_deCOOHase_LysA"/>
</dbReference>
<feature type="binding site" evidence="12">
    <location>
        <position position="376"/>
    </location>
    <ligand>
        <name>pyridoxal 5'-phosphate</name>
        <dbReference type="ChEBI" id="CHEBI:597326"/>
    </ligand>
</feature>
<feature type="binding site" evidence="12">
    <location>
        <position position="317"/>
    </location>
    <ligand>
        <name>substrate</name>
    </ligand>
</feature>
<evidence type="ECO:0000256" key="5">
    <source>
        <dbReference type="ARBA" id="ARBA00023154"/>
    </source>
</evidence>
<protein>
    <recommendedName>
        <fullName evidence="11 12">Diaminopimelate decarboxylase</fullName>
        <shortName evidence="12">DAP decarboxylase</shortName>
        <shortName evidence="12">DAPDC</shortName>
        <ecNumber evidence="10 12">4.1.1.20</ecNumber>
    </recommendedName>
</protein>
<proteinExistence type="inferred from homology"/>
<keyword evidence="3 12" id="KW-0210">Decarboxylase</keyword>
<dbReference type="Pfam" id="PF00278">
    <property type="entry name" value="Orn_DAP_Arg_deC"/>
    <property type="match status" value="1"/>
</dbReference>
<evidence type="ECO:0000313" key="18">
    <source>
        <dbReference type="Proteomes" id="UP000249417"/>
    </source>
</evidence>
<sequence length="423" mass="46474">MSGFEEKDGVLHADGVSLQTIAKQVGTPAYVYSASVIESQFAKLKGAMEKAIPANRQPLLCFACKANSNLAVLNFLQSLGSGLEIVSEGELVRALKAGFDPKKIVSTGVGKSRSEIAACLKAGILQFNVESIPELERIQEVAQDIDLIARVAFRLNPDIGGGGHEKITTGRKTDKFGIVSEMMETAYTMAEKFSHIDPVGLHMHIGAQVFQVERFKDAFEKLRDVVLSLRKNGHSITRLDIGGGFPIVYKDEQLLDLDYYAKWVNEIIVPLDVEIVMEPGRFLVGNAGVLLTEVLFVKETPAKNFLIVDSAMNDLIRPALYDSYHAIEPIASGNAKWTKYDVVGPVCESGDTFTKDREMPEMKQGDFAVIRSAGAYGASMASNYNTRPMAAEVMTKNGKFEVIRPRQTYEDIIGRDIIPDWTA</sequence>
<dbReference type="AlphaFoldDB" id="A0A2W5N110"/>
<feature type="active site" description="Proton donor" evidence="13">
    <location>
        <position position="347"/>
    </location>
</feature>
<dbReference type="EC" id="4.1.1.20" evidence="10 12"/>
<feature type="modified residue" description="N6-(pyridoxal phosphate)lysine" evidence="12 13">
    <location>
        <position position="65"/>
    </location>
</feature>
<dbReference type="EMBL" id="QFQB01000032">
    <property type="protein sequence ID" value="PZQ46109.1"/>
    <property type="molecule type" value="Genomic_DNA"/>
</dbReference>
<feature type="binding site" evidence="12">
    <location>
        <position position="244"/>
    </location>
    <ligand>
        <name>pyridoxal 5'-phosphate</name>
        <dbReference type="ChEBI" id="CHEBI:597326"/>
    </ligand>
</feature>
<evidence type="ECO:0000256" key="6">
    <source>
        <dbReference type="ARBA" id="ARBA00023239"/>
    </source>
</evidence>
<evidence type="ECO:0000259" key="16">
    <source>
        <dbReference type="Pfam" id="PF02784"/>
    </source>
</evidence>
<dbReference type="PROSITE" id="PS00878">
    <property type="entry name" value="ODR_DC_2_1"/>
    <property type="match status" value="1"/>
</dbReference>
<evidence type="ECO:0000256" key="7">
    <source>
        <dbReference type="ARBA" id="ARBA00050464"/>
    </source>
</evidence>
<evidence type="ECO:0000256" key="13">
    <source>
        <dbReference type="PIRSR" id="PIRSR600183-50"/>
    </source>
</evidence>